<organism evidence="8 9">
    <name type="scientific">Ananas comosus</name>
    <name type="common">Pineapple</name>
    <name type="synonym">Ananas ananas</name>
    <dbReference type="NCBI Taxonomy" id="4615"/>
    <lineage>
        <taxon>Eukaryota</taxon>
        <taxon>Viridiplantae</taxon>
        <taxon>Streptophyta</taxon>
        <taxon>Embryophyta</taxon>
        <taxon>Tracheophyta</taxon>
        <taxon>Spermatophyta</taxon>
        <taxon>Magnoliopsida</taxon>
        <taxon>Liliopsida</taxon>
        <taxon>Poales</taxon>
        <taxon>Bromeliaceae</taxon>
        <taxon>Bromelioideae</taxon>
        <taxon>Ananas</taxon>
    </lineage>
</organism>
<feature type="compositionally biased region" description="Acidic residues" evidence="5">
    <location>
        <begin position="471"/>
        <end position="488"/>
    </location>
</feature>
<reference evidence="9" key="2">
    <citation type="submission" date="2025-08" db="UniProtKB">
        <authorList>
            <consortium name="RefSeq"/>
        </authorList>
    </citation>
    <scope>IDENTIFICATION</scope>
    <source>
        <tissue evidence="9">Leaf</tissue>
    </source>
</reference>
<protein>
    <submittedName>
        <fullName evidence="9">Transcription factor tau subunit sfc1-like</fullName>
    </submittedName>
</protein>
<dbReference type="PANTHER" id="PTHR13230:SF5">
    <property type="entry name" value="GENERAL TRANSCRIPTION FACTOR 3C POLYPEPTIDE 5"/>
    <property type="match status" value="1"/>
</dbReference>
<evidence type="ECO:0000256" key="1">
    <source>
        <dbReference type="ARBA" id="ARBA00004123"/>
    </source>
</evidence>
<gene>
    <name evidence="9" type="primary">LOC109711544</name>
</gene>
<reference evidence="8" key="1">
    <citation type="journal article" date="2015" name="Nat. Genet.">
        <title>The pineapple genome and the evolution of CAM photosynthesis.</title>
        <authorList>
            <person name="Ming R."/>
            <person name="VanBuren R."/>
            <person name="Wai C.M."/>
            <person name="Tang H."/>
            <person name="Schatz M.C."/>
            <person name="Bowers J.E."/>
            <person name="Lyons E."/>
            <person name="Wang M.L."/>
            <person name="Chen J."/>
            <person name="Biggers E."/>
            <person name="Zhang J."/>
            <person name="Huang L."/>
            <person name="Zhang L."/>
            <person name="Miao W."/>
            <person name="Zhang J."/>
            <person name="Ye Z."/>
            <person name="Miao C."/>
            <person name="Lin Z."/>
            <person name="Wang H."/>
            <person name="Zhou H."/>
            <person name="Yim W.C."/>
            <person name="Priest H.D."/>
            <person name="Zheng C."/>
            <person name="Woodhouse M."/>
            <person name="Edger P.P."/>
            <person name="Guyot R."/>
            <person name="Guo H.B."/>
            <person name="Guo H."/>
            <person name="Zheng G."/>
            <person name="Singh R."/>
            <person name="Sharma A."/>
            <person name="Min X."/>
            <person name="Zheng Y."/>
            <person name="Lee H."/>
            <person name="Gurtowski J."/>
            <person name="Sedlazeck F.J."/>
            <person name="Harkess A."/>
            <person name="McKain M.R."/>
            <person name="Liao Z."/>
            <person name="Fang J."/>
            <person name="Liu J."/>
            <person name="Zhang X."/>
            <person name="Zhang Q."/>
            <person name="Hu W."/>
            <person name="Qin Y."/>
            <person name="Wang K."/>
            <person name="Chen L.Y."/>
            <person name="Shirley N."/>
            <person name="Lin Y.R."/>
            <person name="Liu L.Y."/>
            <person name="Hernandez A.G."/>
            <person name="Wright C.L."/>
            <person name="Bulone V."/>
            <person name="Tuskan G.A."/>
            <person name="Heath K."/>
            <person name="Zee F."/>
            <person name="Moore P.H."/>
            <person name="Sunkar R."/>
            <person name="Leebens-Mack J.H."/>
            <person name="Mockler T."/>
            <person name="Bennetzen J.L."/>
            <person name="Freeling M."/>
            <person name="Sankoff D."/>
            <person name="Paterson A.H."/>
            <person name="Zhu X."/>
            <person name="Yang X."/>
            <person name="Smith J.A."/>
            <person name="Cushman J.C."/>
            <person name="Paull R.E."/>
            <person name="Yu Q."/>
        </authorList>
    </citation>
    <scope>NUCLEOTIDE SEQUENCE [LARGE SCALE GENOMIC DNA]</scope>
    <source>
        <strain evidence="8">cv. F153</strain>
    </source>
</reference>
<dbReference type="InterPro" id="IPR019136">
    <property type="entry name" value="TF_IIIC_su-5_HTH"/>
</dbReference>
<dbReference type="GeneID" id="109711544"/>
<dbReference type="GO" id="GO:0001002">
    <property type="term" value="F:RNA polymerase III type 1 promoter sequence-specific DNA binding"/>
    <property type="evidence" value="ECO:0007669"/>
    <property type="project" value="TreeGrafter"/>
</dbReference>
<comment type="subcellular location">
    <subcellularLocation>
        <location evidence="1">Nucleus</location>
    </subcellularLocation>
</comment>
<sequence length="563" mass="63743">MASQSGGGDSPKPSTSALIKDGAVSGVLPACEAFAVHFPGYPSSPSRAVQALGGLSEIAKVRSSESGNLELRFRPEDPYCHPAFGELRPSASLLLRISKTKNDLSAEVMARVKHAYHFEGLVDYQHVLGVHAAEARVKKRPWDSIDATNSGKNGSVEMDGADIMMLVPPLFTSKDRPEKIVLNPSANLFSKNIQRGVVMHRWEMDIDECLAIPFDRQSIPTKINWEENIPRDTTEWEWQVAVCKLFEEQPIWPRRSLHEHLLDDGMQVSENQLKRLLFRAGYYFSTGPFGRFWIRKGYDPRKDPDSRIFQKVDFRVPPQLRNLGDLTINTESKQRWKDICQFQVIPSKSFVCLQLFEVVDDFIQEEIRKPSKQRNCLHSTGWFSRSAIKTLRLHVAVRFLSLYPIGSAKDLLRSAKVLLERSKKEAAVSKFQKLEEEEQQIISDSSCFAEASSAEPEEHEHEDQNGIINGETEEEEDEEEEEEADGYDSPDMAQKDGGFSIDGNSYNVGESIPNDYLQELLRGFPLDREGKNSQFTHLFNGADASDDEYKIYEQDSDDSETLL</sequence>
<dbReference type="GO" id="GO:0005634">
    <property type="term" value="C:nucleus"/>
    <property type="evidence" value="ECO:0007669"/>
    <property type="project" value="UniProtKB-SubCell"/>
</dbReference>
<keyword evidence="4" id="KW-0539">Nucleus</keyword>
<dbReference type="InterPro" id="IPR040454">
    <property type="entry name" value="TF_IIIC_Tfc1/Sfc1"/>
</dbReference>
<evidence type="ECO:0000313" key="9">
    <source>
        <dbReference type="RefSeq" id="XP_020090250.1"/>
    </source>
</evidence>
<dbReference type="Pfam" id="PF09734">
    <property type="entry name" value="Tau95"/>
    <property type="match status" value="1"/>
</dbReference>
<evidence type="ECO:0000256" key="3">
    <source>
        <dbReference type="ARBA" id="ARBA00023163"/>
    </source>
</evidence>
<dbReference type="GO" id="GO:0006384">
    <property type="term" value="P:transcription initiation at RNA polymerase III promoter"/>
    <property type="evidence" value="ECO:0007669"/>
    <property type="project" value="InterPro"/>
</dbReference>
<accession>A0A6P5FAD1</accession>
<dbReference type="GO" id="GO:0001003">
    <property type="term" value="F:RNA polymerase III type 2 promoter sequence-specific DNA binding"/>
    <property type="evidence" value="ECO:0007669"/>
    <property type="project" value="TreeGrafter"/>
</dbReference>
<evidence type="ECO:0000313" key="8">
    <source>
        <dbReference type="Proteomes" id="UP000515123"/>
    </source>
</evidence>
<dbReference type="RefSeq" id="XP_020090250.1">
    <property type="nucleotide sequence ID" value="XM_020234661.1"/>
</dbReference>
<dbReference type="PANTHER" id="PTHR13230">
    <property type="entry name" value="GENERAL TRANSCRIPTION FACTOR IIIC, POLYPEPTIDE 5"/>
    <property type="match status" value="1"/>
</dbReference>
<dbReference type="Pfam" id="PF17682">
    <property type="entry name" value="Tau95_N"/>
    <property type="match status" value="1"/>
</dbReference>
<evidence type="ECO:0000256" key="4">
    <source>
        <dbReference type="ARBA" id="ARBA00023242"/>
    </source>
</evidence>
<keyword evidence="3" id="KW-0804">Transcription</keyword>
<evidence type="ECO:0000259" key="6">
    <source>
        <dbReference type="Pfam" id="PF09734"/>
    </source>
</evidence>
<feature type="domain" description="Transcription factor IIIC subunit 5 HTH" evidence="6">
    <location>
        <begin position="165"/>
        <end position="315"/>
    </location>
</feature>
<dbReference type="InterPro" id="IPR042536">
    <property type="entry name" value="TFIIIC_tauA_Sfc1"/>
</dbReference>
<keyword evidence="8" id="KW-1185">Reference proteome</keyword>
<dbReference type="Proteomes" id="UP000515123">
    <property type="component" value="Linkage group 6"/>
</dbReference>
<dbReference type="OrthoDB" id="5598268at2759"/>
<dbReference type="Gene3D" id="3.30.200.160">
    <property type="entry name" value="TFIIIC, subcomplex tauA, subunit Sfc1, barrel domain"/>
    <property type="match status" value="1"/>
</dbReference>
<dbReference type="InterPro" id="IPR041499">
    <property type="entry name" value="Tfc1/Sfc1_N"/>
</dbReference>
<dbReference type="AlphaFoldDB" id="A0A6P5FAD1"/>
<feature type="domain" description="Transcription factor IIIC subunit Tfc1/Sfc1 triple barrel" evidence="7">
    <location>
        <begin position="35"/>
        <end position="126"/>
    </location>
</feature>
<proteinExistence type="predicted"/>
<dbReference type="GO" id="GO:0000127">
    <property type="term" value="C:transcription factor TFIIIC complex"/>
    <property type="evidence" value="ECO:0007669"/>
    <property type="project" value="InterPro"/>
</dbReference>
<name>A0A6P5FAD1_ANACO</name>
<evidence type="ECO:0000259" key="7">
    <source>
        <dbReference type="Pfam" id="PF17682"/>
    </source>
</evidence>
<evidence type="ECO:0000256" key="2">
    <source>
        <dbReference type="ARBA" id="ARBA00023125"/>
    </source>
</evidence>
<feature type="region of interest" description="Disordered" evidence="5">
    <location>
        <begin position="442"/>
        <end position="506"/>
    </location>
</feature>
<evidence type="ECO:0000256" key="5">
    <source>
        <dbReference type="SAM" id="MobiDB-lite"/>
    </source>
</evidence>
<dbReference type="FunFam" id="3.30.200.160:FF:000002">
    <property type="entry name" value="Transcription factor IIIC, subunit 5"/>
    <property type="match status" value="1"/>
</dbReference>
<keyword evidence="2" id="KW-0238">DNA-binding</keyword>